<keyword evidence="3 12" id="KW-0732">Signal</keyword>
<gene>
    <name evidence="13" type="ORF">RFH988_LOCUS11232</name>
</gene>
<comment type="subcellular location">
    <subcellularLocation>
        <location evidence="9">Lysosome membrane</location>
        <topology evidence="9">Single-pass type I membrane protein</topology>
        <orientation evidence="9">Lumenal side</orientation>
    </subcellularLocation>
</comment>
<keyword evidence="5 11" id="KW-0472">Membrane</keyword>
<organism evidence="13 14">
    <name type="scientific">Rotaria sordida</name>
    <dbReference type="NCBI Taxonomy" id="392033"/>
    <lineage>
        <taxon>Eukaryota</taxon>
        <taxon>Metazoa</taxon>
        <taxon>Spiralia</taxon>
        <taxon>Gnathifera</taxon>
        <taxon>Rotifera</taxon>
        <taxon>Eurotatoria</taxon>
        <taxon>Bdelloidea</taxon>
        <taxon>Philodinida</taxon>
        <taxon>Philodinidae</taxon>
        <taxon>Rotaria</taxon>
    </lineage>
</organism>
<evidence type="ECO:0000313" key="13">
    <source>
        <dbReference type="EMBL" id="CAF0943673.1"/>
    </source>
</evidence>
<feature type="signal peptide" evidence="12">
    <location>
        <begin position="1"/>
        <end position="19"/>
    </location>
</feature>
<feature type="transmembrane region" description="Helical" evidence="11">
    <location>
        <begin position="343"/>
        <end position="368"/>
    </location>
</feature>
<dbReference type="AlphaFoldDB" id="A0A814CKJ0"/>
<dbReference type="InterPro" id="IPR029382">
    <property type="entry name" value="NCU-G1"/>
</dbReference>
<accession>A0A814CKJ0</accession>
<sequence length="385" mass="43735">MMFVSVILCLSLFSNIIYATVPFILNPDCDLLECEQPDYPALYYANHIVDDNKIHIIYSTLDELTISIFQTGKNYMPIFNYTALFSRNYPGAIQFVDTKPTNSFSLVLRRLIKFDDINDEGNMAKGENITSYFLHNITTNNVTISNSTNQPTFQLPLPMLNGSLNIDVMYPGEAIRETKSPKLRTTSKSYFLNIALQANNFTSAKTRFAFELYLILPGVQGSRKYTSRYIDDHFTPGIFNVYQIKTLDSLYSSSMLWKPVVYQSEDRSVEQSTLMQIYDIKNNVTLDPNIDQGTFYSLLSHPFVSAFNLSLGQAKDGFFAKTNYTFIQFTAGLDYLEPDSTKVFVTVALIVSLALPALVAIVALIFILRRRFSRQTQSSYNAIDD</sequence>
<dbReference type="PANTHER" id="PTHR31981:SF1">
    <property type="entry name" value="GLYCOSYLATED LYSOSOMAL MEMBRANE PROTEIN"/>
    <property type="match status" value="1"/>
</dbReference>
<dbReference type="GO" id="GO:0005765">
    <property type="term" value="C:lysosomal membrane"/>
    <property type="evidence" value="ECO:0007669"/>
    <property type="project" value="UniProtKB-SubCell"/>
</dbReference>
<comment type="subunit">
    <text evidence="10">Interacts (via lumenal domain) with lysosomal protein MFSD1; the interaction starts while both proteins are still in the endoplasmic reticulum and is required for stabilization of MFSD1 in lysosomes but has no direct effect on its targeting to lysosomes or transporter activity.</text>
</comment>
<evidence type="ECO:0000256" key="9">
    <source>
        <dbReference type="ARBA" id="ARBA00024189"/>
    </source>
</evidence>
<feature type="chain" id="PRO_5032331090" evidence="12">
    <location>
        <begin position="20"/>
        <end position="385"/>
    </location>
</feature>
<evidence type="ECO:0000256" key="4">
    <source>
        <dbReference type="ARBA" id="ARBA00022989"/>
    </source>
</evidence>
<evidence type="ECO:0000313" key="14">
    <source>
        <dbReference type="Proteomes" id="UP000663882"/>
    </source>
</evidence>
<evidence type="ECO:0000256" key="3">
    <source>
        <dbReference type="ARBA" id="ARBA00022729"/>
    </source>
</evidence>
<dbReference type="OrthoDB" id="6264340at2759"/>
<proteinExistence type="inferred from homology"/>
<comment type="similarity">
    <text evidence="1">Belongs to the GLMP family.</text>
</comment>
<evidence type="ECO:0000256" key="5">
    <source>
        <dbReference type="ARBA" id="ARBA00023136"/>
    </source>
</evidence>
<comment type="caution">
    <text evidence="13">The sequence shown here is derived from an EMBL/GenBank/DDBJ whole genome shotgun (WGS) entry which is preliminary data.</text>
</comment>
<dbReference type="Pfam" id="PF15065">
    <property type="entry name" value="NCU-G1"/>
    <property type="match status" value="1"/>
</dbReference>
<dbReference type="EMBL" id="CAJNOO010000440">
    <property type="protein sequence ID" value="CAF0943673.1"/>
    <property type="molecule type" value="Genomic_DNA"/>
</dbReference>
<name>A0A814CKJ0_9BILA</name>
<evidence type="ECO:0000256" key="1">
    <source>
        <dbReference type="ARBA" id="ARBA00010599"/>
    </source>
</evidence>
<evidence type="ECO:0000256" key="7">
    <source>
        <dbReference type="ARBA" id="ARBA00023228"/>
    </source>
</evidence>
<keyword evidence="4 11" id="KW-1133">Transmembrane helix</keyword>
<keyword evidence="6" id="KW-0325">Glycoprotein</keyword>
<keyword evidence="2 11" id="KW-0812">Transmembrane</keyword>
<evidence type="ECO:0000256" key="2">
    <source>
        <dbReference type="ARBA" id="ARBA00022692"/>
    </source>
</evidence>
<evidence type="ECO:0000256" key="11">
    <source>
        <dbReference type="SAM" id="Phobius"/>
    </source>
</evidence>
<evidence type="ECO:0000256" key="6">
    <source>
        <dbReference type="ARBA" id="ARBA00023180"/>
    </source>
</evidence>
<evidence type="ECO:0000256" key="8">
    <source>
        <dbReference type="ARBA" id="ARBA00024176"/>
    </source>
</evidence>
<evidence type="ECO:0000256" key="12">
    <source>
        <dbReference type="SAM" id="SignalP"/>
    </source>
</evidence>
<protein>
    <submittedName>
        <fullName evidence="13">Uncharacterized protein</fullName>
    </submittedName>
</protein>
<reference evidence="13" key="1">
    <citation type="submission" date="2021-02" db="EMBL/GenBank/DDBJ databases">
        <authorList>
            <person name="Nowell W R."/>
        </authorList>
    </citation>
    <scope>NUCLEOTIDE SEQUENCE</scope>
</reference>
<comment type="function">
    <text evidence="8">Required to protect lysosomal transporter MFSD1 from lysosomal proteolysis and for MFSD1 lysosomal localization.</text>
</comment>
<dbReference type="Proteomes" id="UP000663882">
    <property type="component" value="Unassembled WGS sequence"/>
</dbReference>
<evidence type="ECO:0000256" key="10">
    <source>
        <dbReference type="ARBA" id="ARBA00044960"/>
    </source>
</evidence>
<keyword evidence="7" id="KW-0458">Lysosome</keyword>
<dbReference type="PANTHER" id="PTHR31981">
    <property type="entry name" value="GLYCOSYLATED LYSOSOMAL MEMBRANE PROTEIN"/>
    <property type="match status" value="1"/>
</dbReference>